<feature type="transmembrane region" description="Helical" evidence="8">
    <location>
        <begin position="515"/>
        <end position="536"/>
    </location>
</feature>
<feature type="transmembrane region" description="Helical" evidence="8">
    <location>
        <begin position="141"/>
        <end position="159"/>
    </location>
</feature>
<feature type="transmembrane region" description="Helical" evidence="8">
    <location>
        <begin position="211"/>
        <end position="234"/>
    </location>
</feature>
<feature type="transmembrane region" description="Helical" evidence="8">
    <location>
        <begin position="745"/>
        <end position="767"/>
    </location>
</feature>
<protein>
    <submittedName>
        <fullName evidence="9">Large neutral amino acids transporter small like protein</fullName>
    </submittedName>
</protein>
<evidence type="ECO:0000256" key="8">
    <source>
        <dbReference type="SAM" id="Phobius"/>
    </source>
</evidence>
<evidence type="ECO:0000313" key="10">
    <source>
        <dbReference type="Proteomes" id="UP000807504"/>
    </source>
</evidence>
<feature type="transmembrane region" description="Helical" evidence="8">
    <location>
        <begin position="246"/>
        <end position="269"/>
    </location>
</feature>
<feature type="transmembrane region" description="Helical" evidence="8">
    <location>
        <begin position="710"/>
        <end position="733"/>
    </location>
</feature>
<dbReference type="FunFam" id="1.20.1740.10:FF:000073">
    <property type="entry name" value="Y+L amino acid transporter"/>
    <property type="match status" value="1"/>
</dbReference>
<feature type="transmembrane region" description="Helical" evidence="8">
    <location>
        <begin position="443"/>
        <end position="473"/>
    </location>
</feature>
<comment type="caution">
    <text evidence="9">The sequence shown here is derived from an EMBL/GenBank/DDBJ whole genome shotgun (WGS) entry which is preliminary data.</text>
</comment>
<dbReference type="EMBL" id="JABXBU010000015">
    <property type="protein sequence ID" value="KAF8787564.1"/>
    <property type="molecule type" value="Genomic_DNA"/>
</dbReference>
<feature type="transmembrane region" description="Helical" evidence="8">
    <location>
        <begin position="54"/>
        <end position="78"/>
    </location>
</feature>
<feature type="transmembrane region" description="Helical" evidence="8">
    <location>
        <begin position="682"/>
        <end position="704"/>
    </location>
</feature>
<evidence type="ECO:0000256" key="4">
    <source>
        <dbReference type="ARBA" id="ARBA00022475"/>
    </source>
</evidence>
<feature type="transmembrane region" description="Helical" evidence="8">
    <location>
        <begin position="171"/>
        <end position="191"/>
    </location>
</feature>
<feature type="transmembrane region" description="Helical" evidence="8">
    <location>
        <begin position="275"/>
        <end position="298"/>
    </location>
</feature>
<evidence type="ECO:0000256" key="1">
    <source>
        <dbReference type="ARBA" id="ARBA00004651"/>
    </source>
</evidence>
<keyword evidence="3" id="KW-0813">Transport</keyword>
<keyword evidence="10" id="KW-1185">Reference proteome</keyword>
<dbReference type="PANTHER" id="PTHR11785">
    <property type="entry name" value="AMINO ACID TRANSPORTER"/>
    <property type="match status" value="1"/>
</dbReference>
<dbReference type="Gene3D" id="1.20.1740.10">
    <property type="entry name" value="Amino acid/polyamine transporter I"/>
    <property type="match status" value="2"/>
</dbReference>
<keyword evidence="4" id="KW-1003">Cell membrane</keyword>
<keyword evidence="6 8" id="KW-1133">Transmembrane helix</keyword>
<feature type="transmembrane region" description="Helical" evidence="8">
    <location>
        <begin position="485"/>
        <end position="503"/>
    </location>
</feature>
<feature type="transmembrane region" description="Helical" evidence="8">
    <location>
        <begin position="590"/>
        <end position="613"/>
    </location>
</feature>
<evidence type="ECO:0000256" key="5">
    <source>
        <dbReference type="ARBA" id="ARBA00022692"/>
    </source>
</evidence>
<organism evidence="9 10">
    <name type="scientific">Argiope bruennichi</name>
    <name type="common">Wasp spider</name>
    <name type="synonym">Aranea bruennichi</name>
    <dbReference type="NCBI Taxonomy" id="94029"/>
    <lineage>
        <taxon>Eukaryota</taxon>
        <taxon>Metazoa</taxon>
        <taxon>Ecdysozoa</taxon>
        <taxon>Arthropoda</taxon>
        <taxon>Chelicerata</taxon>
        <taxon>Arachnida</taxon>
        <taxon>Araneae</taxon>
        <taxon>Araneomorphae</taxon>
        <taxon>Entelegynae</taxon>
        <taxon>Araneoidea</taxon>
        <taxon>Araneidae</taxon>
        <taxon>Argiope</taxon>
    </lineage>
</organism>
<feature type="transmembrane region" description="Helical" evidence="8">
    <location>
        <begin position="773"/>
        <end position="792"/>
    </location>
</feature>
<reference evidence="9" key="1">
    <citation type="journal article" date="2020" name="bioRxiv">
        <title>Chromosome-level reference genome of the European wasp spider Argiope bruennichi: a resource for studies on range expansion and evolutionary adaptation.</title>
        <authorList>
            <person name="Sheffer M.M."/>
            <person name="Hoppe A."/>
            <person name="Krehenwinkel H."/>
            <person name="Uhl G."/>
            <person name="Kuss A.W."/>
            <person name="Jensen L."/>
            <person name="Jensen C."/>
            <person name="Gillespie R.G."/>
            <person name="Hoff K.J."/>
            <person name="Prost S."/>
        </authorList>
    </citation>
    <scope>NUCLEOTIDE SEQUENCE</scope>
</reference>
<dbReference type="InterPro" id="IPR050598">
    <property type="entry name" value="AminoAcid_Transporter"/>
</dbReference>
<dbReference type="InterPro" id="IPR002293">
    <property type="entry name" value="AA/rel_permease1"/>
</dbReference>
<feature type="transmembrane region" description="Helical" evidence="8">
    <location>
        <begin position="556"/>
        <end position="578"/>
    </location>
</feature>
<reference evidence="9" key="2">
    <citation type="submission" date="2020-06" db="EMBL/GenBank/DDBJ databases">
        <authorList>
            <person name="Sheffer M."/>
        </authorList>
    </citation>
    <scope>NUCLEOTIDE SEQUENCE</scope>
</reference>
<feature type="transmembrane region" description="Helical" evidence="8">
    <location>
        <begin position="366"/>
        <end position="386"/>
    </location>
</feature>
<dbReference type="AlphaFoldDB" id="A0A8T0F8M6"/>
<accession>A0A8T0F8M6</accession>
<dbReference type="PANTHER" id="PTHR11785:SF240">
    <property type="entry name" value="LD25378P"/>
    <property type="match status" value="1"/>
</dbReference>
<evidence type="ECO:0000256" key="7">
    <source>
        <dbReference type="ARBA" id="ARBA00023136"/>
    </source>
</evidence>
<proteinExistence type="inferred from homology"/>
<feature type="transmembrane region" description="Helical" evidence="8">
    <location>
        <begin position="22"/>
        <end position="42"/>
    </location>
</feature>
<evidence type="ECO:0000256" key="6">
    <source>
        <dbReference type="ARBA" id="ARBA00022989"/>
    </source>
</evidence>
<dbReference type="GO" id="GO:0015179">
    <property type="term" value="F:L-amino acid transmembrane transporter activity"/>
    <property type="evidence" value="ECO:0007669"/>
    <property type="project" value="TreeGrafter"/>
</dbReference>
<dbReference type="FunFam" id="1.20.1740.10:FF:000003">
    <property type="entry name" value="Y+L amino acid transporter 1 isoform X1"/>
    <property type="match status" value="1"/>
</dbReference>
<evidence type="ECO:0000256" key="3">
    <source>
        <dbReference type="ARBA" id="ARBA00022448"/>
    </source>
</evidence>
<gene>
    <name evidence="9" type="ORF">HNY73_009146</name>
</gene>
<keyword evidence="5 8" id="KW-0812">Transmembrane</keyword>
<comment type="similarity">
    <text evidence="2">Belongs to the amino acid-polyamine-organocation (APC) superfamily. L-type amino acid transporter (LAT) (TC 2.A.3.8) family.</text>
</comment>
<dbReference type="Pfam" id="PF13520">
    <property type="entry name" value="AA_permease_2"/>
    <property type="match status" value="2"/>
</dbReference>
<evidence type="ECO:0000313" key="9">
    <source>
        <dbReference type="EMBL" id="KAF8787564.1"/>
    </source>
</evidence>
<dbReference type="GO" id="GO:0005886">
    <property type="term" value="C:plasma membrane"/>
    <property type="evidence" value="ECO:0007669"/>
    <property type="project" value="UniProtKB-SubCell"/>
</dbReference>
<sequence>MGKGGTVANGNSGGPIELQKKIGLLNGIAIIVGIIVGSGIFVSPRGVLQETGSIGLALIVWSLCGFLSTIGALCYAELGTAIPKSGGDYAYIFESFGPLPAFLFLWVALVIIVPGGNAITALTFANYILEPMFSTCTPPPNAVRLLAALVICLLTYINCRNVQWATRVQDVFTFAKVVALIIIIIAGAYHLSLGNTQNFDNAFQGTTTDPGYIALSFYSGLFSYAGWNFLNFVTEELKDPFRNLPRAIYISLPLVTVIYVLANVAYFAVLTPDEILTSNAVAVSVYKLLVNIVVWAAMAEQEMENRISSETAKTPEETGFSIKLMHSLCFGRCKSCFSSSENCKLNDSSQKKYDSSRESVCVKREIGLGSSIAITLGIIIGAGIFVSPKGVLNYTGSVGMALTIWTATGLISMIGAMCYAELGTSIPFSGSNYSYLMKSFGELPAFLYMWSQMVIFTPVYTVILSLTFANYILESFFPQCVFPSGAVRLLAALPICFLTYVNCRKVQWATRVQGVLTSTKILALIIIIIAGAYHLYLGNTRNFENAFEGTTTKPGFYALAFYHGIYAFGGWDCITFITEELKDPTKNLPRTIFGSLALVTVIYIMANVAYFAVLTPYEMLASNAVAVTFGERMLGPLSWTMSFFVAMSTFGALNSKILKSSRVFFVAAREGHLPDFLAMINLNYLTPVPSIVFVCVLSLAYLSTTELNFLIQYAGFVESVFFMLTIAGMIWLKHKEPELERPVKVSILFPLTYFVISGFLVVFPIYVNPRGPLIGASIAALGVPVYAITVFWKDKPKFYSKAIGALTSFMQKMFMSIAEEKQD</sequence>
<feature type="transmembrane region" description="Helical" evidence="8">
    <location>
        <begin position="633"/>
        <end position="653"/>
    </location>
</feature>
<comment type="subcellular location">
    <subcellularLocation>
        <location evidence="1">Cell membrane</location>
        <topology evidence="1">Multi-pass membrane protein</topology>
    </subcellularLocation>
</comment>
<name>A0A8T0F8M6_ARGBR</name>
<keyword evidence="7 8" id="KW-0472">Membrane</keyword>
<evidence type="ECO:0000256" key="2">
    <source>
        <dbReference type="ARBA" id="ARBA00007040"/>
    </source>
</evidence>
<feature type="transmembrane region" description="Helical" evidence="8">
    <location>
        <begin position="99"/>
        <end position="129"/>
    </location>
</feature>
<dbReference type="Proteomes" id="UP000807504">
    <property type="component" value="Unassembled WGS sequence"/>
</dbReference>
<feature type="transmembrane region" description="Helical" evidence="8">
    <location>
        <begin position="398"/>
        <end position="422"/>
    </location>
</feature>